<dbReference type="InterPro" id="IPR045063">
    <property type="entry name" value="Dynamin_N"/>
</dbReference>
<evidence type="ECO:0000259" key="1">
    <source>
        <dbReference type="Pfam" id="PF00350"/>
    </source>
</evidence>
<dbReference type="AlphaFoldDB" id="A0A9P4P2G6"/>
<name>A0A9P4P2G6_9PEZI</name>
<dbReference type="PANTHER" id="PTHR36681:SF3">
    <property type="entry name" value="NUCLEAR GTPASE, GERMINAL CENTER-ASSOCIATED, TANDEM DUPLICATE 3"/>
    <property type="match status" value="1"/>
</dbReference>
<comment type="caution">
    <text evidence="2">The sequence shown here is derived from an EMBL/GenBank/DDBJ whole genome shotgun (WGS) entry which is preliminary data.</text>
</comment>
<dbReference type="InterPro" id="IPR027417">
    <property type="entry name" value="P-loop_NTPase"/>
</dbReference>
<evidence type="ECO:0000313" key="2">
    <source>
        <dbReference type="EMBL" id="KAF2435416.1"/>
    </source>
</evidence>
<reference evidence="2" key="1">
    <citation type="journal article" date="2020" name="Stud. Mycol.">
        <title>101 Dothideomycetes genomes: a test case for predicting lifestyles and emergence of pathogens.</title>
        <authorList>
            <person name="Haridas S."/>
            <person name="Albert R."/>
            <person name="Binder M."/>
            <person name="Bloem J."/>
            <person name="Labutti K."/>
            <person name="Salamov A."/>
            <person name="Andreopoulos B."/>
            <person name="Baker S."/>
            <person name="Barry K."/>
            <person name="Bills G."/>
            <person name="Bluhm B."/>
            <person name="Cannon C."/>
            <person name="Castanera R."/>
            <person name="Culley D."/>
            <person name="Daum C."/>
            <person name="Ezra D."/>
            <person name="Gonzalez J."/>
            <person name="Henrissat B."/>
            <person name="Kuo A."/>
            <person name="Liang C."/>
            <person name="Lipzen A."/>
            <person name="Lutzoni F."/>
            <person name="Magnuson J."/>
            <person name="Mondo S."/>
            <person name="Nolan M."/>
            <person name="Ohm R."/>
            <person name="Pangilinan J."/>
            <person name="Park H.-J."/>
            <person name="Ramirez L."/>
            <person name="Alfaro M."/>
            <person name="Sun H."/>
            <person name="Tritt A."/>
            <person name="Yoshinaga Y."/>
            <person name="Zwiers L.-H."/>
            <person name="Turgeon B."/>
            <person name="Goodwin S."/>
            <person name="Spatafora J."/>
            <person name="Crous P."/>
            <person name="Grigoriev I."/>
        </authorList>
    </citation>
    <scope>NUCLEOTIDE SEQUENCE</scope>
    <source>
        <strain evidence="2">CBS 130266</strain>
    </source>
</reference>
<evidence type="ECO:0000313" key="3">
    <source>
        <dbReference type="Proteomes" id="UP000800235"/>
    </source>
</evidence>
<dbReference type="Gene3D" id="3.40.50.300">
    <property type="entry name" value="P-loop containing nucleotide triphosphate hydrolases"/>
    <property type="match status" value="2"/>
</dbReference>
<dbReference type="SUPFAM" id="SSF52540">
    <property type="entry name" value="P-loop containing nucleoside triphosphate hydrolases"/>
    <property type="match status" value="1"/>
</dbReference>
<dbReference type="PANTHER" id="PTHR36681">
    <property type="entry name" value="NUCLEAR GTPASE, GERMINAL CENTER-ASSOCIATED, TANDEM DUPLICATE 3"/>
    <property type="match status" value="1"/>
</dbReference>
<proteinExistence type="predicted"/>
<gene>
    <name evidence="2" type="ORF">EJ08DRAFT_336765</name>
</gene>
<organism evidence="2 3">
    <name type="scientific">Tothia fuscella</name>
    <dbReference type="NCBI Taxonomy" id="1048955"/>
    <lineage>
        <taxon>Eukaryota</taxon>
        <taxon>Fungi</taxon>
        <taxon>Dikarya</taxon>
        <taxon>Ascomycota</taxon>
        <taxon>Pezizomycotina</taxon>
        <taxon>Dothideomycetes</taxon>
        <taxon>Pleosporomycetidae</taxon>
        <taxon>Venturiales</taxon>
        <taxon>Cylindrosympodiaceae</taxon>
        <taxon>Tothia</taxon>
    </lineage>
</organism>
<accession>A0A9P4P2G6</accession>
<dbReference type="EMBL" id="MU007013">
    <property type="protein sequence ID" value="KAF2435416.1"/>
    <property type="molecule type" value="Genomic_DNA"/>
</dbReference>
<keyword evidence="3" id="KW-1185">Reference proteome</keyword>
<sequence length="450" mass="50272">MDSDTDGNFSDIDSVDENENTHLRLQLPYDTSQEKLSAQNTCAFNYPLALPEAKKILDEARQALQESGAPDKFPDDVAHIDAEFLEKFEWSPSSTKTIAIVGESNVGKSTMINALLNIDGLARTGASGKACTSIPMEFTQKPDRQKAPISIEVQLMSNEEQSTAVKNWVQAIHCCGREDNEDESEDAEDTEDASEQEIQNNAAKQNLQVGFGRFFKDFPGGMDAFLRQVSIGDLETMQGKFLGLIEQMLWPDGQHEKSGSWTGLADGVQECNRITKVFTQGCLSIFTKLVRVKLDSDLLRTGVVLADLPGTGDTNRARGQITEEYIKNCSLMFVIGRVDRIGTNSILEETMKKLVPKNARKYVKLVLVRTHSTVQDADVKPLIETIEDKEQEGSHGFTRILGQLKCLEVRQEFVQRKKYTVPKDVTTQDRKAIVGEHKESVKALERMRFL</sequence>
<dbReference type="OrthoDB" id="3598281at2759"/>
<protein>
    <recommendedName>
        <fullName evidence="1">Dynamin N-terminal domain-containing protein</fullName>
    </recommendedName>
</protein>
<dbReference type="Pfam" id="PF00350">
    <property type="entry name" value="Dynamin_N"/>
    <property type="match status" value="1"/>
</dbReference>
<feature type="domain" description="Dynamin N-terminal" evidence="1">
    <location>
        <begin position="98"/>
        <end position="360"/>
    </location>
</feature>
<dbReference type="Proteomes" id="UP000800235">
    <property type="component" value="Unassembled WGS sequence"/>
</dbReference>